<reference evidence="1 2" key="1">
    <citation type="submission" date="2016-10" db="EMBL/GenBank/DDBJ databases">
        <title>Genome sequence of the ascomycete fungus Penicillium subrubescens.</title>
        <authorList>
            <person name="De Vries R.P."/>
            <person name="Peng M."/>
            <person name="Dilokpimol A."/>
            <person name="Hilden K."/>
            <person name="Makela M.R."/>
            <person name="Grigoriev I."/>
            <person name="Riley R."/>
            <person name="Granchi Z."/>
        </authorList>
    </citation>
    <scope>NUCLEOTIDE SEQUENCE [LARGE SCALE GENOMIC DNA]</scope>
    <source>
        <strain evidence="1 2">CBS 132785</strain>
    </source>
</reference>
<accession>A0A1Q5TDN7</accession>
<proteinExistence type="predicted"/>
<dbReference type="Proteomes" id="UP000186955">
    <property type="component" value="Unassembled WGS sequence"/>
</dbReference>
<keyword evidence="2" id="KW-1185">Reference proteome</keyword>
<name>A0A1Q5TDN7_9EURO</name>
<evidence type="ECO:0000313" key="2">
    <source>
        <dbReference type="Proteomes" id="UP000186955"/>
    </source>
</evidence>
<sequence>MFQGACQYVLLQASKAIFDLDGETDVDGIDLIRKTWGEVRTNTGPLTGENVFYGIGCDLLLELWPCGGLWIPRPNISDFSQSFIVVSGAGRVFRPIKDLHGRMNEAIDGLVPRETVVKGIIGGELFFERRIEKQTQELGI</sequence>
<dbReference type="AlphaFoldDB" id="A0A1Q5TDN7"/>
<organism evidence="1 2">
    <name type="scientific">Penicillium subrubescens</name>
    <dbReference type="NCBI Taxonomy" id="1316194"/>
    <lineage>
        <taxon>Eukaryota</taxon>
        <taxon>Fungi</taxon>
        <taxon>Dikarya</taxon>
        <taxon>Ascomycota</taxon>
        <taxon>Pezizomycotina</taxon>
        <taxon>Eurotiomycetes</taxon>
        <taxon>Eurotiomycetidae</taxon>
        <taxon>Eurotiales</taxon>
        <taxon>Aspergillaceae</taxon>
        <taxon>Penicillium</taxon>
    </lineage>
</organism>
<comment type="caution">
    <text evidence="1">The sequence shown here is derived from an EMBL/GenBank/DDBJ whole genome shotgun (WGS) entry which is preliminary data.</text>
</comment>
<evidence type="ECO:0000313" key="1">
    <source>
        <dbReference type="EMBL" id="OKO98334.1"/>
    </source>
</evidence>
<protein>
    <submittedName>
        <fullName evidence="1">Uncharacterized protein</fullName>
    </submittedName>
</protein>
<dbReference type="EMBL" id="MNBE01000673">
    <property type="protein sequence ID" value="OKO98334.1"/>
    <property type="molecule type" value="Genomic_DNA"/>
</dbReference>
<gene>
    <name evidence="1" type="ORF">PENSUB_9432</name>
</gene>